<name>U2N849_9CLOT</name>
<dbReference type="HOGENOM" id="CLU_1851659_0_0_9"/>
<dbReference type="RefSeq" id="WP_021801083.1">
    <property type="nucleotide sequence ID" value="NZ_KI273145.1"/>
</dbReference>
<keyword evidence="1" id="KW-0812">Transmembrane</keyword>
<dbReference type="STRING" id="1294142.CINTURNW_1052"/>
<organism evidence="2 3">
    <name type="scientific">Clostridium intestinale URNW</name>
    <dbReference type="NCBI Taxonomy" id="1294142"/>
    <lineage>
        <taxon>Bacteria</taxon>
        <taxon>Bacillati</taxon>
        <taxon>Bacillota</taxon>
        <taxon>Clostridia</taxon>
        <taxon>Eubacteriales</taxon>
        <taxon>Clostridiaceae</taxon>
        <taxon>Clostridium</taxon>
    </lineage>
</organism>
<dbReference type="AlphaFoldDB" id="U2N849"/>
<evidence type="ECO:0000256" key="1">
    <source>
        <dbReference type="SAM" id="Phobius"/>
    </source>
</evidence>
<proteinExistence type="predicted"/>
<keyword evidence="3" id="KW-1185">Reference proteome</keyword>
<comment type="caution">
    <text evidence="2">The sequence shown here is derived from an EMBL/GenBank/DDBJ whole genome shotgun (WGS) entry which is preliminary data.</text>
</comment>
<reference evidence="2 3" key="1">
    <citation type="journal article" date="2013" name="Genome Announc.">
        <title>Draft Genome Sequence of the Hydrogen- and Ethanol-Producing Bacterium Clostridium intestinale Strain URNW.</title>
        <authorList>
            <person name="Lal S."/>
            <person name="Ramachandran U."/>
            <person name="Zhang X."/>
            <person name="Sparling R."/>
            <person name="Levin D.B."/>
        </authorList>
    </citation>
    <scope>NUCLEOTIDE SEQUENCE [LARGE SCALE GENOMIC DNA]</scope>
    <source>
        <strain evidence="2 3">URNW</strain>
    </source>
</reference>
<gene>
    <name evidence="2" type="ORF">CINTURNW_1052</name>
</gene>
<dbReference type="EMBL" id="APJA01000009">
    <property type="protein sequence ID" value="ERK31692.1"/>
    <property type="molecule type" value="Genomic_DNA"/>
</dbReference>
<evidence type="ECO:0000313" key="2">
    <source>
        <dbReference type="EMBL" id="ERK31692.1"/>
    </source>
</evidence>
<accession>U2N849</accession>
<keyword evidence="1" id="KW-1133">Transmembrane helix</keyword>
<keyword evidence="1" id="KW-0472">Membrane</keyword>
<sequence length="138" mass="16261">MWYESNFFSALLGGVIAIASTIVTFLISNKIKHKDDTKNLLINLIQLYPELFNNVFNSYYKEENINYTQVRECMGRSQNIFFLMPKRLKKLFGELYDLYSVSPQSFNANKLFIKNKLKEIYCEINAYGDDLFDTKYSK</sequence>
<protein>
    <submittedName>
        <fullName evidence="2">Uncharacterized protein</fullName>
    </submittedName>
</protein>
<feature type="transmembrane region" description="Helical" evidence="1">
    <location>
        <begin position="6"/>
        <end position="28"/>
    </location>
</feature>
<dbReference type="Proteomes" id="UP000016721">
    <property type="component" value="Unassembled WGS sequence"/>
</dbReference>
<evidence type="ECO:0000313" key="3">
    <source>
        <dbReference type="Proteomes" id="UP000016721"/>
    </source>
</evidence>
<dbReference type="PATRIC" id="fig|1294142.3.peg.1052"/>